<dbReference type="SUPFAM" id="SSF56059">
    <property type="entry name" value="Glutathione synthetase ATP-binding domain-like"/>
    <property type="match status" value="1"/>
</dbReference>
<keyword evidence="3 4" id="KW-0067">ATP-binding</keyword>
<sequence>MKRLLMVGAGSCQINGILKMKAMGYETVVADYLETSKGKKIADIAVLADAFKTSEILACAIDQKVQGILTVGTDQPVYVVTKVCEQLNLPTFISSETALWVTDKKHMKQRFRAFNIPTVPFAIISEQFDASELEHLNPPYVVKPLDSQGQRGIYKLNAISEIREQFDKVLSYSRQDEILVESYYENKELTVSGWVVDGVTKIFTITDRVTFSPDAHIGVCIAHEYPSIHLEKYEREIVEITERICKAFNIYEGPIYFQYLVGNRGVMVNEIACRLGGAYEDVTIPLVTGIDVLDLAIEGCHNADYDKSAVKAHAYKVNAPLFSTQLFFCNAGKISQMIPVEDLMKCDFIYQAGYNFKVGDIISPIENASQRAGYMIITGEDEATLSENIERAYDRLEIMNEQGENLVIRGKRFYRDQM</sequence>
<dbReference type="Gene3D" id="3.40.50.20">
    <property type="match status" value="1"/>
</dbReference>
<dbReference type="Pfam" id="PF13535">
    <property type="entry name" value="ATP-grasp_4"/>
    <property type="match status" value="1"/>
</dbReference>
<dbReference type="InterPro" id="IPR013815">
    <property type="entry name" value="ATP_grasp_subdomain_1"/>
</dbReference>
<dbReference type="PANTHER" id="PTHR43585:SF2">
    <property type="entry name" value="ATP-GRASP ENZYME FSQD"/>
    <property type="match status" value="1"/>
</dbReference>
<organism evidence="6 7">
    <name type="scientific">Fusibacter ferrireducens</name>
    <dbReference type="NCBI Taxonomy" id="2785058"/>
    <lineage>
        <taxon>Bacteria</taxon>
        <taxon>Bacillati</taxon>
        <taxon>Bacillota</taxon>
        <taxon>Clostridia</taxon>
        <taxon>Eubacteriales</taxon>
        <taxon>Eubacteriales Family XII. Incertae Sedis</taxon>
        <taxon>Fusibacter</taxon>
    </lineage>
</organism>
<dbReference type="InterPro" id="IPR052032">
    <property type="entry name" value="ATP-dep_AA_Ligase"/>
</dbReference>
<proteinExistence type="predicted"/>
<dbReference type="Pfam" id="PF18603">
    <property type="entry name" value="LAL_C2"/>
    <property type="match status" value="1"/>
</dbReference>
<dbReference type="Gene3D" id="3.30.470.20">
    <property type="entry name" value="ATP-grasp fold, B domain"/>
    <property type="match status" value="1"/>
</dbReference>
<comment type="caution">
    <text evidence="6">The sequence shown here is derived from an EMBL/GenBank/DDBJ whole genome shotgun (WGS) entry which is preliminary data.</text>
</comment>
<dbReference type="Proteomes" id="UP000614200">
    <property type="component" value="Unassembled WGS sequence"/>
</dbReference>
<keyword evidence="2 4" id="KW-0547">Nucleotide-binding</keyword>
<evidence type="ECO:0000256" key="3">
    <source>
        <dbReference type="ARBA" id="ARBA00022840"/>
    </source>
</evidence>
<gene>
    <name evidence="6" type="ORF">ISU02_19465</name>
</gene>
<dbReference type="InterPro" id="IPR040570">
    <property type="entry name" value="LAL_C2"/>
</dbReference>
<evidence type="ECO:0000259" key="5">
    <source>
        <dbReference type="PROSITE" id="PS50975"/>
    </source>
</evidence>
<evidence type="ECO:0000256" key="4">
    <source>
        <dbReference type="PROSITE-ProRule" id="PRU00409"/>
    </source>
</evidence>
<reference evidence="6 7" key="1">
    <citation type="submission" date="2020-11" db="EMBL/GenBank/DDBJ databases">
        <title>Fusibacter basophilias sp. nov.</title>
        <authorList>
            <person name="Qiu D."/>
        </authorList>
    </citation>
    <scope>NUCLEOTIDE SEQUENCE [LARGE SCALE GENOMIC DNA]</scope>
    <source>
        <strain evidence="6 7">Q10-2</strain>
    </source>
</reference>
<dbReference type="Gene3D" id="3.30.1490.20">
    <property type="entry name" value="ATP-grasp fold, A domain"/>
    <property type="match status" value="1"/>
</dbReference>
<evidence type="ECO:0000256" key="2">
    <source>
        <dbReference type="ARBA" id="ARBA00022741"/>
    </source>
</evidence>
<evidence type="ECO:0000313" key="6">
    <source>
        <dbReference type="EMBL" id="MBF4695278.1"/>
    </source>
</evidence>
<dbReference type="InterPro" id="IPR011761">
    <property type="entry name" value="ATP-grasp"/>
</dbReference>
<dbReference type="PROSITE" id="PS50975">
    <property type="entry name" value="ATP_GRASP"/>
    <property type="match status" value="1"/>
</dbReference>
<dbReference type="EMBL" id="JADKNH010000014">
    <property type="protein sequence ID" value="MBF4695278.1"/>
    <property type="molecule type" value="Genomic_DNA"/>
</dbReference>
<keyword evidence="1" id="KW-0436">Ligase</keyword>
<evidence type="ECO:0000256" key="1">
    <source>
        <dbReference type="ARBA" id="ARBA00022598"/>
    </source>
</evidence>
<name>A0ABR9ZXT3_9FIRM</name>
<feature type="domain" description="ATP-grasp" evidence="5">
    <location>
        <begin position="108"/>
        <end position="301"/>
    </location>
</feature>
<dbReference type="PANTHER" id="PTHR43585">
    <property type="entry name" value="FUMIPYRROLE BIOSYNTHESIS PROTEIN C"/>
    <property type="match status" value="1"/>
</dbReference>
<accession>A0ABR9ZXT3</accession>
<evidence type="ECO:0000313" key="7">
    <source>
        <dbReference type="Proteomes" id="UP000614200"/>
    </source>
</evidence>
<protein>
    <submittedName>
        <fullName evidence="6">ATP-grasp domain-containing protein</fullName>
    </submittedName>
</protein>
<keyword evidence="7" id="KW-1185">Reference proteome</keyword>